<dbReference type="Proteomes" id="UP000030653">
    <property type="component" value="Unassembled WGS sequence"/>
</dbReference>
<evidence type="ECO:0000256" key="1">
    <source>
        <dbReference type="SAM" id="MobiDB-lite"/>
    </source>
</evidence>
<sequence length="336" mass="37867">MPCPKEIRKHAKRLKDHDEDTKSEAKPSEESEELMDEEAQEETAEKMKRLGLSKLQAIVDWLSPNCLTTYPEDAQKSLQTCKAHLCILIATLNTFAKDTATLHGLINTAVECTNRSSLLDELPTVTLTPGVLKMLMGEPAHFQGTVKTSARSVIKQYYAFHDKKWWKTPTDIQHLNPCQAMERSGIFGNPVMDELIKYHWYQETSKEADGLSLPSFLEPSPQKFIAFNFTVILCVLEEWASGSQTMLPLSAKSYWTDYLWLCQSIDFWDQRAHSCNEAGFKGLISPLMKRILDAVAIGPSQDPKLRSLGWVLKYMPHPLKALTASRGADNSTEGCN</sequence>
<protein>
    <recommendedName>
        <fullName evidence="2">DUF6532 domain-containing protein</fullName>
    </recommendedName>
</protein>
<organism evidence="3 4">
    <name type="scientific">Dacryopinax primogenitus (strain DJM 731)</name>
    <name type="common">Brown rot fungus</name>
    <dbReference type="NCBI Taxonomy" id="1858805"/>
    <lineage>
        <taxon>Eukaryota</taxon>
        <taxon>Fungi</taxon>
        <taxon>Dikarya</taxon>
        <taxon>Basidiomycota</taxon>
        <taxon>Agaricomycotina</taxon>
        <taxon>Dacrymycetes</taxon>
        <taxon>Dacrymycetales</taxon>
        <taxon>Dacrymycetaceae</taxon>
        <taxon>Dacryopinax</taxon>
    </lineage>
</organism>
<reference evidence="3 4" key="1">
    <citation type="journal article" date="2012" name="Science">
        <title>The Paleozoic origin of enzymatic lignin decomposition reconstructed from 31 fungal genomes.</title>
        <authorList>
            <person name="Floudas D."/>
            <person name="Binder M."/>
            <person name="Riley R."/>
            <person name="Barry K."/>
            <person name="Blanchette R.A."/>
            <person name="Henrissat B."/>
            <person name="Martinez A.T."/>
            <person name="Otillar R."/>
            <person name="Spatafora J.W."/>
            <person name="Yadav J.S."/>
            <person name="Aerts A."/>
            <person name="Benoit I."/>
            <person name="Boyd A."/>
            <person name="Carlson A."/>
            <person name="Copeland A."/>
            <person name="Coutinho P.M."/>
            <person name="de Vries R.P."/>
            <person name="Ferreira P."/>
            <person name="Findley K."/>
            <person name="Foster B."/>
            <person name="Gaskell J."/>
            <person name="Glotzer D."/>
            <person name="Gorecki P."/>
            <person name="Heitman J."/>
            <person name="Hesse C."/>
            <person name="Hori C."/>
            <person name="Igarashi K."/>
            <person name="Jurgens J.A."/>
            <person name="Kallen N."/>
            <person name="Kersten P."/>
            <person name="Kohler A."/>
            <person name="Kuees U."/>
            <person name="Kumar T.K.A."/>
            <person name="Kuo A."/>
            <person name="LaButti K."/>
            <person name="Larrondo L.F."/>
            <person name="Lindquist E."/>
            <person name="Ling A."/>
            <person name="Lombard V."/>
            <person name="Lucas S."/>
            <person name="Lundell T."/>
            <person name="Martin R."/>
            <person name="McLaughlin D.J."/>
            <person name="Morgenstern I."/>
            <person name="Morin E."/>
            <person name="Murat C."/>
            <person name="Nagy L.G."/>
            <person name="Nolan M."/>
            <person name="Ohm R.A."/>
            <person name="Patyshakuliyeva A."/>
            <person name="Rokas A."/>
            <person name="Ruiz-Duenas F.J."/>
            <person name="Sabat G."/>
            <person name="Salamov A."/>
            <person name="Samejima M."/>
            <person name="Schmutz J."/>
            <person name="Slot J.C."/>
            <person name="St John F."/>
            <person name="Stenlid J."/>
            <person name="Sun H."/>
            <person name="Sun S."/>
            <person name="Syed K."/>
            <person name="Tsang A."/>
            <person name="Wiebenga A."/>
            <person name="Young D."/>
            <person name="Pisabarro A."/>
            <person name="Eastwood D.C."/>
            <person name="Martin F."/>
            <person name="Cullen D."/>
            <person name="Grigoriev I.V."/>
            <person name="Hibbett D.S."/>
        </authorList>
    </citation>
    <scope>NUCLEOTIDE SEQUENCE [LARGE SCALE GENOMIC DNA]</scope>
    <source>
        <strain evidence="3 4">DJM-731 SS1</strain>
    </source>
</reference>
<evidence type="ECO:0000313" key="3">
    <source>
        <dbReference type="EMBL" id="EJU00306.1"/>
    </source>
</evidence>
<feature type="compositionally biased region" description="Basic and acidic residues" evidence="1">
    <location>
        <begin position="15"/>
        <end position="29"/>
    </location>
</feature>
<evidence type="ECO:0000259" key="2">
    <source>
        <dbReference type="Pfam" id="PF20149"/>
    </source>
</evidence>
<proteinExistence type="predicted"/>
<dbReference type="GeneID" id="63686294"/>
<dbReference type="AlphaFoldDB" id="M5FSC5"/>
<feature type="compositionally biased region" description="Acidic residues" evidence="1">
    <location>
        <begin position="30"/>
        <end position="42"/>
    </location>
</feature>
<feature type="domain" description="DUF6532" evidence="2">
    <location>
        <begin position="82"/>
        <end position="266"/>
    </location>
</feature>
<dbReference type="STRING" id="1858805.M5FSC5"/>
<keyword evidence="4" id="KW-1185">Reference proteome</keyword>
<dbReference type="OrthoDB" id="3192693at2759"/>
<feature type="region of interest" description="Disordered" evidence="1">
    <location>
        <begin position="1"/>
        <end position="44"/>
    </location>
</feature>
<dbReference type="EMBL" id="JH795867">
    <property type="protein sequence ID" value="EJU00306.1"/>
    <property type="molecule type" value="Genomic_DNA"/>
</dbReference>
<dbReference type="InterPro" id="IPR045341">
    <property type="entry name" value="DUF6532"/>
</dbReference>
<name>M5FSC5_DACPD</name>
<dbReference type="RefSeq" id="XP_040627203.1">
    <property type="nucleotide sequence ID" value="XM_040771232.1"/>
</dbReference>
<dbReference type="HOGENOM" id="CLU_826449_0_0_1"/>
<evidence type="ECO:0000313" key="4">
    <source>
        <dbReference type="Proteomes" id="UP000030653"/>
    </source>
</evidence>
<gene>
    <name evidence="3" type="ORF">DACRYDRAFT_16831</name>
</gene>
<dbReference type="Pfam" id="PF20149">
    <property type="entry name" value="DUF6532"/>
    <property type="match status" value="1"/>
</dbReference>
<accession>M5FSC5</accession>